<gene>
    <name evidence="2" type="ORF">QE210_11990</name>
</gene>
<proteinExistence type="predicted"/>
<evidence type="ECO:0000259" key="1">
    <source>
        <dbReference type="Pfam" id="PF14581"/>
    </source>
</evidence>
<evidence type="ECO:0000313" key="3">
    <source>
        <dbReference type="Proteomes" id="UP001177595"/>
    </source>
</evidence>
<evidence type="ECO:0000313" key="2">
    <source>
        <dbReference type="EMBL" id="WGM00579.1"/>
    </source>
</evidence>
<name>A0AA95KCS3_9GAMM</name>
<accession>A0AA95KCS3</accession>
<sequence length="150" mass="17031">MKEAEMAADKINQSALMTTITVPGDSTIKLSIFETLPPKLISGLCHFFQQYKIIRRAFLLQAKDDTTAGVPVMLIALEISLGYEKEGQQLIPQLGNLVLNYLEDNQSVDFYFLQPNGTGIDHFIIHHTQPFYQRKIGGWLRNNMIAIKNY</sequence>
<dbReference type="Pfam" id="PF14581">
    <property type="entry name" value="SseB_C"/>
    <property type="match status" value="1"/>
</dbReference>
<organism evidence="2 3">
    <name type="scientific">Arsenophonus nasoniae</name>
    <name type="common">son-killer infecting Nasonia vitripennis</name>
    <dbReference type="NCBI Taxonomy" id="638"/>
    <lineage>
        <taxon>Bacteria</taxon>
        <taxon>Pseudomonadati</taxon>
        <taxon>Pseudomonadota</taxon>
        <taxon>Gammaproteobacteria</taxon>
        <taxon>Enterobacterales</taxon>
        <taxon>Morganellaceae</taxon>
        <taxon>Arsenophonus</taxon>
    </lineage>
</organism>
<reference evidence="2" key="1">
    <citation type="submission" date="2023-04" db="EMBL/GenBank/DDBJ databases">
        <title>Genome dynamics across the evolutionary transition to endosymbiosis.</title>
        <authorList>
            <person name="Siozios S."/>
            <person name="Nadal-Jimenez P."/>
            <person name="Azagi T."/>
            <person name="Sprong H."/>
            <person name="Frost C.L."/>
            <person name="Parratt S.R."/>
            <person name="Taylor G."/>
            <person name="Brettell L."/>
            <person name="Lew K.C."/>
            <person name="Croft L."/>
            <person name="King K.C."/>
            <person name="Brockhurst M.A."/>
            <person name="Hypsa V."/>
            <person name="Novakova E."/>
            <person name="Darby A.C."/>
            <person name="Hurst G.D.D."/>
        </authorList>
    </citation>
    <scope>NUCLEOTIDE SEQUENCE</scope>
    <source>
        <strain evidence="2">APv</strain>
    </source>
</reference>
<dbReference type="RefSeq" id="WP_280624166.1">
    <property type="nucleotide sequence ID" value="NZ_CP123504.1"/>
</dbReference>
<dbReference type="EMBL" id="CP123504">
    <property type="protein sequence ID" value="WGM00579.1"/>
    <property type="molecule type" value="Genomic_DNA"/>
</dbReference>
<feature type="domain" description="SseB protein C-terminal" evidence="1">
    <location>
        <begin position="22"/>
        <end position="134"/>
    </location>
</feature>
<dbReference type="Proteomes" id="UP001177595">
    <property type="component" value="Chromosome"/>
</dbReference>
<dbReference type="InterPro" id="IPR027945">
    <property type="entry name" value="SseB_C"/>
</dbReference>
<dbReference type="AlphaFoldDB" id="A0AA95KCS3"/>
<protein>
    <submittedName>
        <fullName evidence="2">Enhanced serine sensitivity protein SseB C-terminal domain-containing protein</fullName>
    </submittedName>
</protein>